<protein>
    <submittedName>
        <fullName evidence="1">Uncharacterized protein</fullName>
    </submittedName>
</protein>
<proteinExistence type="predicted"/>
<reference evidence="1 2" key="1">
    <citation type="submission" date="2019-03" db="EMBL/GenBank/DDBJ databases">
        <title>Single cell metagenomics reveals metabolic interactions within the superorganism composed of flagellate Streblomastix strix and complex community of Bacteroidetes bacteria on its surface.</title>
        <authorList>
            <person name="Treitli S.C."/>
            <person name="Kolisko M."/>
            <person name="Husnik F."/>
            <person name="Keeling P."/>
            <person name="Hampl V."/>
        </authorList>
    </citation>
    <scope>NUCLEOTIDE SEQUENCE [LARGE SCALE GENOMIC DNA]</scope>
    <source>
        <strain evidence="1">ST1C</strain>
    </source>
</reference>
<gene>
    <name evidence="1" type="ORF">EZS28_001873</name>
</gene>
<comment type="caution">
    <text evidence="1">The sequence shown here is derived from an EMBL/GenBank/DDBJ whole genome shotgun (WGS) entry which is preliminary data.</text>
</comment>
<sequence length="111" mass="12750">MEKEFDLNFVSVIEQSVKVDVNQRNDEREYLIMNQFHVNVFYAILNDDDGGCCGDDDGLLVKYRLEQAVRYLALIDVNPFSTSSTNQFFALPTLSNTDHAHQLSAFCAFRF</sequence>
<dbReference type="EMBL" id="SNRW01000211">
    <property type="protein sequence ID" value="KAA6402607.1"/>
    <property type="molecule type" value="Genomic_DNA"/>
</dbReference>
<evidence type="ECO:0000313" key="2">
    <source>
        <dbReference type="Proteomes" id="UP000324800"/>
    </source>
</evidence>
<dbReference type="AlphaFoldDB" id="A0A5J4X5T4"/>
<organism evidence="1 2">
    <name type="scientific">Streblomastix strix</name>
    <dbReference type="NCBI Taxonomy" id="222440"/>
    <lineage>
        <taxon>Eukaryota</taxon>
        <taxon>Metamonada</taxon>
        <taxon>Preaxostyla</taxon>
        <taxon>Oxymonadida</taxon>
        <taxon>Streblomastigidae</taxon>
        <taxon>Streblomastix</taxon>
    </lineage>
</organism>
<name>A0A5J4X5T4_9EUKA</name>
<evidence type="ECO:0000313" key="1">
    <source>
        <dbReference type="EMBL" id="KAA6402607.1"/>
    </source>
</evidence>
<accession>A0A5J4X5T4</accession>
<dbReference type="Proteomes" id="UP000324800">
    <property type="component" value="Unassembled WGS sequence"/>
</dbReference>